<dbReference type="SUPFAM" id="SSF50978">
    <property type="entry name" value="WD40 repeat-like"/>
    <property type="match status" value="1"/>
</dbReference>
<feature type="signal peptide" evidence="2">
    <location>
        <begin position="1"/>
        <end position="20"/>
    </location>
</feature>
<evidence type="ECO:0000256" key="1">
    <source>
        <dbReference type="SAM" id="MobiDB-lite"/>
    </source>
</evidence>
<proteinExistence type="predicted"/>
<gene>
    <name evidence="3" type="ORF">CANARDRAFT_186843</name>
</gene>
<dbReference type="OrthoDB" id="1914839at2759"/>
<feature type="compositionally biased region" description="Polar residues" evidence="1">
    <location>
        <begin position="215"/>
        <end position="225"/>
    </location>
</feature>
<dbReference type="Proteomes" id="UP000094801">
    <property type="component" value="Unassembled WGS sequence"/>
</dbReference>
<feature type="region of interest" description="Disordered" evidence="1">
    <location>
        <begin position="173"/>
        <end position="253"/>
    </location>
</feature>
<dbReference type="Gene3D" id="2.130.10.10">
    <property type="entry name" value="YVTN repeat-like/Quinoprotein amine dehydrogenase"/>
    <property type="match status" value="1"/>
</dbReference>
<feature type="chain" id="PRO_5009163094" description="Lethal giant larvae (Lgl)-like C-terminal domain-containing protein" evidence="2">
    <location>
        <begin position="21"/>
        <end position="729"/>
    </location>
</feature>
<evidence type="ECO:0000313" key="3">
    <source>
        <dbReference type="EMBL" id="ODV88008.1"/>
    </source>
</evidence>
<evidence type="ECO:0000313" key="4">
    <source>
        <dbReference type="Proteomes" id="UP000094801"/>
    </source>
</evidence>
<keyword evidence="2" id="KW-0732">Signal</keyword>
<feature type="compositionally biased region" description="Low complexity" evidence="1">
    <location>
        <begin position="243"/>
        <end position="253"/>
    </location>
</feature>
<evidence type="ECO:0008006" key="5">
    <source>
        <dbReference type="Google" id="ProtNLM"/>
    </source>
</evidence>
<keyword evidence="4" id="KW-1185">Reference proteome</keyword>
<reference evidence="4" key="1">
    <citation type="submission" date="2016-04" db="EMBL/GenBank/DDBJ databases">
        <title>Comparative genomics of biotechnologically important yeasts.</title>
        <authorList>
            <consortium name="DOE Joint Genome Institute"/>
            <person name="Riley R."/>
            <person name="Haridas S."/>
            <person name="Wolfe K.H."/>
            <person name="Lopes M.R."/>
            <person name="Hittinger C.T."/>
            <person name="Goker M."/>
            <person name="Salamov A."/>
            <person name="Wisecaver J."/>
            <person name="Long T.M."/>
            <person name="Aerts A.L."/>
            <person name="Barry K."/>
            <person name="Choi C."/>
            <person name="Clum A."/>
            <person name="Coughlan A.Y."/>
            <person name="Deshpande S."/>
            <person name="Douglass A.P."/>
            <person name="Hanson S.J."/>
            <person name="Klenk H.-P."/>
            <person name="Labutti K."/>
            <person name="Lapidus A."/>
            <person name="Lindquist E."/>
            <person name="Lipzen A."/>
            <person name="Meier-Kolthoff J.P."/>
            <person name="Ohm R.A."/>
            <person name="Otillar R.P."/>
            <person name="Pangilinan J."/>
            <person name="Peng Y."/>
            <person name="Rokas A."/>
            <person name="Rosa C.A."/>
            <person name="Scheuner C."/>
            <person name="Sibirny A.A."/>
            <person name="Slot J.C."/>
            <person name="Stielow J.B."/>
            <person name="Sun H."/>
            <person name="Kurtzman C.P."/>
            <person name="Blackwell M."/>
            <person name="Grigoriev I.V."/>
            <person name="Jeffries T.W."/>
        </authorList>
    </citation>
    <scope>NUCLEOTIDE SEQUENCE [LARGE SCALE GENOMIC DNA]</scope>
    <source>
        <strain evidence="4">NRRL YB-2248</strain>
    </source>
</reference>
<feature type="non-terminal residue" evidence="3">
    <location>
        <position position="729"/>
    </location>
</feature>
<accession>A0A1E4T8M6</accession>
<dbReference type="InterPro" id="IPR015943">
    <property type="entry name" value="WD40/YVTN_repeat-like_dom_sf"/>
</dbReference>
<evidence type="ECO:0000256" key="2">
    <source>
        <dbReference type="SAM" id="SignalP"/>
    </source>
</evidence>
<dbReference type="STRING" id="983967.A0A1E4T8M6"/>
<name>A0A1E4T8M6_9ASCO</name>
<dbReference type="InterPro" id="IPR036322">
    <property type="entry name" value="WD40_repeat_dom_sf"/>
</dbReference>
<feature type="non-terminal residue" evidence="3">
    <location>
        <position position="1"/>
    </location>
</feature>
<organism evidence="3 4">
    <name type="scientific">[Candida] arabinofermentans NRRL YB-2248</name>
    <dbReference type="NCBI Taxonomy" id="983967"/>
    <lineage>
        <taxon>Eukaryota</taxon>
        <taxon>Fungi</taxon>
        <taxon>Dikarya</taxon>
        <taxon>Ascomycota</taxon>
        <taxon>Saccharomycotina</taxon>
        <taxon>Pichiomycetes</taxon>
        <taxon>Pichiales</taxon>
        <taxon>Pichiaceae</taxon>
        <taxon>Ogataea</taxon>
        <taxon>Ogataea/Candida clade</taxon>
    </lineage>
</organism>
<protein>
    <recommendedName>
        <fullName evidence="5">Lethal giant larvae (Lgl)-like C-terminal domain-containing protein</fullName>
    </recommendedName>
</protein>
<dbReference type="AlphaFoldDB" id="A0A1E4T8M6"/>
<sequence>IYYVFEFFSCLLFVLSSAFAALKYSVDKEGFSMTNGVDVDADESSKKSGLHHPVAFHSKDLTKGHFLDIVKISTSTCPFIVSIGMDHKILVWSPMTSPLPPPTQLPVSGRFLPINDVVMSTSGSLIIVFSKSGVVKCWSRLSMSWVWTLQIPELANTAPLECFFRKKIIPTNSTSRKKASGTGNLTTRKSKLRKESTIQEDPDSAVDSATPPPSSSNQITSTATDPTKKKLKSRGRTSIPAHQQQQQLGSSSTLLQHNRSLSIDSTFNRSTNLSLLSRNTNKEFVIVLKHGEMLTINCEDGSVERTVLTNLEIVKCKKLSSPRVNDRLVCISSEGSLVVATVVNNKWKVRNTKIQTESYNSGKSLVTPAVISRSSSMNMKSLEAIQQLKNHMRQSSQVTLTNANYPVLNSENGNSVSESNPYNNLTSNEHVDYSEAVLVTVPFVGMIVRACGLKCELIDVQTGTLVKEILIGQFKKSTLQVFYPEPSHCRFCGCASVTSFSIAYTELETNTLIAHTFSIDNKAKNSICLRVERDPRETRCLGFASVSEHQHWLSNVEGWCATDLNMLMGVRRKEKEDISNASDKASYSSSFNLLQKLNVSEMKNRRTKQSNNFQKYPKLSDIWEGWTMSATGHVRYYDIPDGDDSGLLIKKLGPVRKFGHKSIIVSFGNIMKILYLGNDKLIEEGDHDTEGLSPASQTSTSLSFINRRRKMRLMKYELTHSTNFNDSPE</sequence>
<dbReference type="EMBL" id="KV453847">
    <property type="protein sequence ID" value="ODV88008.1"/>
    <property type="molecule type" value="Genomic_DNA"/>
</dbReference>